<dbReference type="AlphaFoldDB" id="A0ABD3R724"/>
<dbReference type="InterPro" id="IPR025659">
    <property type="entry name" value="Tubby-like_C"/>
</dbReference>
<sequence length="286" mass="31714">MNKRIGHPSIELGKSLDNKECREVLAPPLFAIPSKSNYDPITGFGQQSALLSSSYPTGNTFLVHCSVSRVDKNKYNLTFQAEDAETVSMIAVKVTSSRTSNYHIFDAIRGGMNAKLSKKAGHYVGKLRQDRGQPVGCYTLYNSSREKEQTAAYLYDVPKVMKKLTEGQPPRKMQAVIPKDVGRGGVGKAGSFLEYLHSGTWKNHGLLALCTRSPTFQDGHYRLNFSGRVLEPSVKNMQLEASGEVLLQFGKVDEDTFHLDYKASSRASRLPVVSHKDFPYFDAPSL</sequence>
<evidence type="ECO:0000256" key="1">
    <source>
        <dbReference type="ARBA" id="ARBA00007129"/>
    </source>
</evidence>
<evidence type="ECO:0000313" key="3">
    <source>
        <dbReference type="EMBL" id="KAL3808760.1"/>
    </source>
</evidence>
<protein>
    <recommendedName>
        <fullName evidence="2">Tubby C-terminal domain-containing protein</fullName>
    </recommendedName>
</protein>
<evidence type="ECO:0000259" key="2">
    <source>
        <dbReference type="Pfam" id="PF01167"/>
    </source>
</evidence>
<evidence type="ECO:0000313" key="4">
    <source>
        <dbReference type="Proteomes" id="UP001530377"/>
    </source>
</evidence>
<dbReference type="PANTHER" id="PTHR16517:SF7">
    <property type="entry name" value="PROTEIN KING TUBBY"/>
    <property type="match status" value="1"/>
</dbReference>
<comment type="similarity">
    <text evidence="1">Belongs to the TUB family.</text>
</comment>
<proteinExistence type="inferred from homology"/>
<dbReference type="Pfam" id="PF01167">
    <property type="entry name" value="Tub"/>
    <property type="match status" value="1"/>
</dbReference>
<feature type="domain" description="Tubby C-terminal" evidence="2">
    <location>
        <begin position="59"/>
        <end position="262"/>
    </location>
</feature>
<dbReference type="SUPFAM" id="SSF54518">
    <property type="entry name" value="Tubby C-terminal domain-like"/>
    <property type="match status" value="1"/>
</dbReference>
<dbReference type="InterPro" id="IPR000007">
    <property type="entry name" value="Tubby_C"/>
</dbReference>
<dbReference type="PANTHER" id="PTHR16517">
    <property type="entry name" value="TUBBY-RELATED"/>
    <property type="match status" value="1"/>
</dbReference>
<gene>
    <name evidence="3" type="ORF">ACHAXA_010953</name>
</gene>
<reference evidence="3 4" key="1">
    <citation type="submission" date="2024-10" db="EMBL/GenBank/DDBJ databases">
        <title>Updated reference genomes for cyclostephanoid diatoms.</title>
        <authorList>
            <person name="Roberts W.R."/>
            <person name="Alverson A.J."/>
        </authorList>
    </citation>
    <scope>NUCLEOTIDE SEQUENCE [LARGE SCALE GENOMIC DNA]</scope>
    <source>
        <strain evidence="3 4">AJA228-03</strain>
    </source>
</reference>
<comment type="caution">
    <text evidence="3">The sequence shown here is derived from an EMBL/GenBank/DDBJ whole genome shotgun (WGS) entry which is preliminary data.</text>
</comment>
<name>A0ABD3R724_9STRA</name>
<accession>A0ABD3R724</accession>
<dbReference type="Gene3D" id="3.20.90.10">
    <property type="entry name" value="Tubby Protein, Chain A"/>
    <property type="match status" value="1"/>
</dbReference>
<dbReference type="Proteomes" id="UP001530377">
    <property type="component" value="Unassembled WGS sequence"/>
</dbReference>
<keyword evidence="4" id="KW-1185">Reference proteome</keyword>
<organism evidence="3 4">
    <name type="scientific">Cyclostephanos tholiformis</name>
    <dbReference type="NCBI Taxonomy" id="382380"/>
    <lineage>
        <taxon>Eukaryota</taxon>
        <taxon>Sar</taxon>
        <taxon>Stramenopiles</taxon>
        <taxon>Ochrophyta</taxon>
        <taxon>Bacillariophyta</taxon>
        <taxon>Coscinodiscophyceae</taxon>
        <taxon>Thalassiosirophycidae</taxon>
        <taxon>Stephanodiscales</taxon>
        <taxon>Stephanodiscaceae</taxon>
        <taxon>Cyclostephanos</taxon>
    </lineage>
</organism>
<dbReference type="EMBL" id="JALLPB020000473">
    <property type="protein sequence ID" value="KAL3808760.1"/>
    <property type="molecule type" value="Genomic_DNA"/>
</dbReference>